<evidence type="ECO:0000256" key="1">
    <source>
        <dbReference type="SAM" id="MobiDB-lite"/>
    </source>
</evidence>
<feature type="region of interest" description="Disordered" evidence="1">
    <location>
        <begin position="1"/>
        <end position="64"/>
    </location>
</feature>
<gene>
    <name evidence="2" type="ORF">CP49_41400</name>
</gene>
<organism evidence="2 3">
    <name type="scientific">Bradyrhizobium valentinum</name>
    <dbReference type="NCBI Taxonomy" id="1518501"/>
    <lineage>
        <taxon>Bacteria</taxon>
        <taxon>Pseudomonadati</taxon>
        <taxon>Pseudomonadota</taxon>
        <taxon>Alphaproteobacteria</taxon>
        <taxon>Hyphomicrobiales</taxon>
        <taxon>Nitrobacteraceae</taxon>
        <taxon>Bradyrhizobium</taxon>
    </lineage>
</organism>
<proteinExistence type="predicted"/>
<name>A0A0R3M0X4_9BRAD</name>
<dbReference type="AlphaFoldDB" id="A0A0R3M0X4"/>
<dbReference type="EMBL" id="LLXX01000013">
    <property type="protein sequence ID" value="KRR13906.1"/>
    <property type="molecule type" value="Genomic_DNA"/>
</dbReference>
<accession>A0A0R3M0X4</accession>
<keyword evidence="3" id="KW-1185">Reference proteome</keyword>
<comment type="caution">
    <text evidence="2">The sequence shown here is derived from an EMBL/GenBank/DDBJ whole genome shotgun (WGS) entry which is preliminary data.</text>
</comment>
<dbReference type="Proteomes" id="UP000051913">
    <property type="component" value="Unassembled WGS sequence"/>
</dbReference>
<reference evidence="2 3" key="1">
    <citation type="submission" date="2014-03" db="EMBL/GenBank/DDBJ databases">
        <title>Bradyrhizobium valentinum sp. nov., isolated from effective nodules of Lupinus mariae-josephae, a lupine endemic of basic-lime soils in Eastern Spain.</title>
        <authorList>
            <person name="Duran D."/>
            <person name="Rey L."/>
            <person name="Navarro A."/>
            <person name="Busquets A."/>
            <person name="Imperial J."/>
            <person name="Ruiz-Argueso T."/>
        </authorList>
    </citation>
    <scope>NUCLEOTIDE SEQUENCE [LARGE SCALE GENOMIC DNA]</scope>
    <source>
        <strain evidence="2 3">LmjM3</strain>
    </source>
</reference>
<protein>
    <submittedName>
        <fullName evidence="2">Uncharacterized protein</fullName>
    </submittedName>
</protein>
<dbReference type="STRING" id="1518501.CQ10_32960"/>
<evidence type="ECO:0000313" key="2">
    <source>
        <dbReference type="EMBL" id="KRR13906.1"/>
    </source>
</evidence>
<evidence type="ECO:0000313" key="3">
    <source>
        <dbReference type="Proteomes" id="UP000051913"/>
    </source>
</evidence>
<sequence>MLGFRNGLAQMFDRVPERDEPPAAGHMGSPMRRDQDTTQLPEPTQPLSLDEATTCSDRRKGGVPGIERALHPIEKVPWVRPYFSLQ</sequence>
<feature type="compositionally biased region" description="Polar residues" evidence="1">
    <location>
        <begin position="37"/>
        <end position="55"/>
    </location>
</feature>